<dbReference type="RefSeq" id="WP_252344873.1">
    <property type="nucleotide sequence ID" value="NZ_JAHKBE010000008.1"/>
</dbReference>
<evidence type="ECO:0000313" key="3">
    <source>
        <dbReference type="EMBL" id="MEQ2486166.1"/>
    </source>
</evidence>
<organism evidence="3 4">
    <name type="scientific">Hallella faecis</name>
    <dbReference type="NCBI Taxonomy" id="2841596"/>
    <lineage>
        <taxon>Bacteria</taxon>
        <taxon>Pseudomonadati</taxon>
        <taxon>Bacteroidota</taxon>
        <taxon>Bacteroidia</taxon>
        <taxon>Bacteroidales</taxon>
        <taxon>Prevotellaceae</taxon>
        <taxon>Hallella</taxon>
    </lineage>
</organism>
<feature type="domain" description="NigD-like C-terminal" evidence="2">
    <location>
        <begin position="116"/>
        <end position="218"/>
    </location>
</feature>
<dbReference type="Pfam" id="PF17415">
    <property type="entry name" value="NigD_C"/>
    <property type="match status" value="1"/>
</dbReference>
<keyword evidence="1" id="KW-0732">Signal</keyword>
<dbReference type="Proteomes" id="UP001487296">
    <property type="component" value="Unassembled WGS sequence"/>
</dbReference>
<evidence type="ECO:0000256" key="1">
    <source>
        <dbReference type="SAM" id="SignalP"/>
    </source>
</evidence>
<dbReference type="Gene3D" id="2.60.40.2370">
    <property type="entry name" value="NigD-like, C-terminal beta sandwich domain"/>
    <property type="match status" value="1"/>
</dbReference>
<name>A0ABV1FP23_9BACT</name>
<dbReference type="EMBL" id="JBBNFP010000008">
    <property type="protein sequence ID" value="MEQ2486166.1"/>
    <property type="molecule type" value="Genomic_DNA"/>
</dbReference>
<dbReference type="InterPro" id="IPR035376">
    <property type="entry name" value="NigD_C"/>
</dbReference>
<protein>
    <submittedName>
        <fullName evidence="3">NigD-like C-terminal domain-containing protein</fullName>
    </submittedName>
</protein>
<dbReference type="PROSITE" id="PS51257">
    <property type="entry name" value="PROKAR_LIPOPROTEIN"/>
    <property type="match status" value="1"/>
</dbReference>
<keyword evidence="4" id="KW-1185">Reference proteome</keyword>
<evidence type="ECO:0000313" key="4">
    <source>
        <dbReference type="Proteomes" id="UP001487296"/>
    </source>
</evidence>
<evidence type="ECO:0000259" key="2">
    <source>
        <dbReference type="Pfam" id="PF17415"/>
    </source>
</evidence>
<gene>
    <name evidence="3" type="ORF">AAAT34_03745</name>
</gene>
<reference evidence="3 4" key="1">
    <citation type="submission" date="2024-04" db="EMBL/GenBank/DDBJ databases">
        <title>Human intestinal bacterial collection.</title>
        <authorList>
            <person name="Pauvert C."/>
            <person name="Hitch T.C.A."/>
            <person name="Clavel T."/>
        </authorList>
    </citation>
    <scope>NUCLEOTIDE SEQUENCE [LARGE SCALE GENOMIC DNA]</scope>
    <source>
        <strain evidence="3 4">CLA-AA-H145</strain>
    </source>
</reference>
<feature type="signal peptide" evidence="1">
    <location>
        <begin position="1"/>
        <end position="27"/>
    </location>
</feature>
<accession>A0ABV1FP23</accession>
<proteinExistence type="predicted"/>
<comment type="caution">
    <text evidence="3">The sequence shown here is derived from an EMBL/GenBank/DDBJ whole genome shotgun (WGS) entry which is preliminary data.</text>
</comment>
<dbReference type="InterPro" id="IPR038143">
    <property type="entry name" value="NigD-like_C_dom_sf"/>
</dbReference>
<sequence>MTRTHRTKFRLMGAFAALLLITGVASCSSDGYETGDGRYSYLQADFCKAHVTTAKTVDYILTDGGDSVHLATPATVGWAPAKDTLWRALAYYDKAARKLFSLSQVLVARPLVKMSLDSVATDPLTLESAWMGGGFLNIGFAVKTGSSDQVDASQAIGIMVDSIETEGEATRAVTLRLLHAQNNVPQYYTVRSYLSMPLPAAWRSAKMTIVANTYRGEQRLMAE</sequence>
<feature type="chain" id="PRO_5046868254" evidence="1">
    <location>
        <begin position="28"/>
        <end position="223"/>
    </location>
</feature>